<gene>
    <name evidence="2" type="ORF">BGZ99_009852</name>
</gene>
<dbReference type="Proteomes" id="UP000738325">
    <property type="component" value="Unassembled WGS sequence"/>
</dbReference>
<evidence type="ECO:0000313" key="2">
    <source>
        <dbReference type="EMBL" id="KAG0326226.1"/>
    </source>
</evidence>
<proteinExistence type="predicted"/>
<sequence length="806" mass="92761">MDLMEMFNSIPNLPRPSSFPTAAEVRKQSRASVKNIFDDWNLLNHIIQRHEATIQKKWLKKSRDQRRNTLLNAWPKMPKMHRPDMEAFFVEKSMPTSNPDVYLWPDINQEDLLKPKIMLIFLNARARHYPSVFAAADEESFRLAETTGKVMPGFINEYTMMFAGRNTRETYGRLYSWEEHEDAFDWMNTRRGTLGGKGLQILSVQERVYRFLVGCCLHILQVTRESALADNSPVEPEPPALSIIDGPTHTLTDIIAVTSYSVPAKLDLGRLRELIAARRSAAEDHMWFLREDPGYFASTTLEMKEHRQELLLDIHGHPHSLVRSHLTKEFWNRVIAKVVLEANGYLEMWHILLSQIDQLISLRKKYEGTFTEEDPLPNELLEAFLDLDFSLQTYMNVPLMASKNILVASPPMRSWFARMPEENPRNIVVTRKSNLNTDMTQERLLWLFQQLWDDKQRHLIGAPIVLDMVERLVQNDPKSRNLFSAKVADTIADYSLFGEVKRQINLYLPWASTFENDAVSRESKIRADYIQRTKRMAQVEAAAGTVDWSQGDPSDKKFYYPVEKRRTKENTEAMQKAERNLDTFWGKLDQIMLKTVNNSRDGLWTCLLSSDRTLQRTPDWVEPPPKSSAKDGKKGVTADDILQDLEFRSESTAEKNEPKQPQKGKVKTRGAAAAADTSLAKALAQDLKIADTPSKVDVQPTFKLDKRALKVFSTLFYQPSANAQPGEIPWTDFLYAMAATGFGIEKLYGSVWHFKPSKLDVEKSIQFHEPHPHSKIPFMIARGFGRRLFRTYGWRGDMFQPEDASV</sequence>
<organism evidence="2 3">
    <name type="scientific">Dissophora globulifera</name>
    <dbReference type="NCBI Taxonomy" id="979702"/>
    <lineage>
        <taxon>Eukaryota</taxon>
        <taxon>Fungi</taxon>
        <taxon>Fungi incertae sedis</taxon>
        <taxon>Mucoromycota</taxon>
        <taxon>Mortierellomycotina</taxon>
        <taxon>Mortierellomycetes</taxon>
        <taxon>Mortierellales</taxon>
        <taxon>Mortierellaceae</taxon>
        <taxon>Dissophora</taxon>
    </lineage>
</organism>
<dbReference type="EMBL" id="JAAAIP010000087">
    <property type="protein sequence ID" value="KAG0326226.1"/>
    <property type="molecule type" value="Genomic_DNA"/>
</dbReference>
<dbReference type="PANTHER" id="PTHR40788">
    <property type="entry name" value="CLR5 DOMAIN-CONTAINING PROTEIN-RELATED"/>
    <property type="match status" value="1"/>
</dbReference>
<evidence type="ECO:0000313" key="3">
    <source>
        <dbReference type="Proteomes" id="UP000738325"/>
    </source>
</evidence>
<evidence type="ECO:0000256" key="1">
    <source>
        <dbReference type="SAM" id="MobiDB-lite"/>
    </source>
</evidence>
<name>A0A9P6UYJ9_9FUNG</name>
<keyword evidence="3" id="KW-1185">Reference proteome</keyword>
<reference evidence="2" key="1">
    <citation type="journal article" date="2020" name="Fungal Divers.">
        <title>Resolving the Mortierellaceae phylogeny through synthesis of multi-gene phylogenetics and phylogenomics.</title>
        <authorList>
            <person name="Vandepol N."/>
            <person name="Liber J."/>
            <person name="Desiro A."/>
            <person name="Na H."/>
            <person name="Kennedy M."/>
            <person name="Barry K."/>
            <person name="Grigoriev I.V."/>
            <person name="Miller A.N."/>
            <person name="O'Donnell K."/>
            <person name="Stajich J.E."/>
            <person name="Bonito G."/>
        </authorList>
    </citation>
    <scope>NUCLEOTIDE SEQUENCE</scope>
    <source>
        <strain evidence="2">REB-010B</strain>
    </source>
</reference>
<protein>
    <submittedName>
        <fullName evidence="2">Uncharacterized protein</fullName>
    </submittedName>
</protein>
<dbReference type="PANTHER" id="PTHR40788:SF2">
    <property type="entry name" value="CLR5 DOMAIN-CONTAINING PROTEIN"/>
    <property type="match status" value="1"/>
</dbReference>
<comment type="caution">
    <text evidence="2">The sequence shown here is derived from an EMBL/GenBank/DDBJ whole genome shotgun (WGS) entry which is preliminary data.</text>
</comment>
<accession>A0A9P6UYJ9</accession>
<feature type="region of interest" description="Disordered" evidence="1">
    <location>
        <begin position="647"/>
        <end position="671"/>
    </location>
</feature>
<feature type="region of interest" description="Disordered" evidence="1">
    <location>
        <begin position="616"/>
        <end position="635"/>
    </location>
</feature>
<feature type="compositionally biased region" description="Basic and acidic residues" evidence="1">
    <location>
        <begin position="647"/>
        <end position="660"/>
    </location>
</feature>
<dbReference type="OrthoDB" id="2922289at2759"/>
<dbReference type="AlphaFoldDB" id="A0A9P6UYJ9"/>